<evidence type="ECO:0000256" key="3">
    <source>
        <dbReference type="ARBA" id="ARBA00023163"/>
    </source>
</evidence>
<feature type="region of interest" description="Disordered" evidence="5">
    <location>
        <begin position="1"/>
        <end position="20"/>
    </location>
</feature>
<evidence type="ECO:0000256" key="4">
    <source>
        <dbReference type="PROSITE-ProRule" id="PRU00335"/>
    </source>
</evidence>
<dbReference type="AlphaFoldDB" id="A0A853BSW5"/>
<dbReference type="SUPFAM" id="SSF48498">
    <property type="entry name" value="Tetracyclin repressor-like, C-terminal domain"/>
    <property type="match status" value="1"/>
</dbReference>
<dbReference type="PANTHER" id="PTHR30055:SF151">
    <property type="entry name" value="TRANSCRIPTIONAL REGULATORY PROTEIN"/>
    <property type="match status" value="1"/>
</dbReference>
<evidence type="ECO:0000256" key="2">
    <source>
        <dbReference type="ARBA" id="ARBA00023125"/>
    </source>
</evidence>
<feature type="domain" description="HTH tetR-type" evidence="6">
    <location>
        <begin position="18"/>
        <end position="78"/>
    </location>
</feature>
<gene>
    <name evidence="7" type="ORF">HNR12_004092</name>
</gene>
<dbReference type="PANTHER" id="PTHR30055">
    <property type="entry name" value="HTH-TYPE TRANSCRIPTIONAL REGULATOR RUTR"/>
    <property type="match status" value="1"/>
</dbReference>
<feature type="DNA-binding region" description="H-T-H motif" evidence="4">
    <location>
        <begin position="41"/>
        <end position="60"/>
    </location>
</feature>
<reference evidence="7 8" key="1">
    <citation type="submission" date="2020-07" db="EMBL/GenBank/DDBJ databases">
        <title>Sequencing the genomes of 1000 actinobacteria strains.</title>
        <authorList>
            <person name="Klenk H.-P."/>
        </authorList>
    </citation>
    <scope>NUCLEOTIDE SEQUENCE [LARGE SCALE GENOMIC DNA]</scope>
    <source>
        <strain evidence="7 8">DSM 45927</strain>
    </source>
</reference>
<keyword evidence="2 4" id="KW-0238">DNA-binding</keyword>
<evidence type="ECO:0000256" key="1">
    <source>
        <dbReference type="ARBA" id="ARBA00023015"/>
    </source>
</evidence>
<accession>A0A853BSW5</accession>
<dbReference type="InterPro" id="IPR036271">
    <property type="entry name" value="Tet_transcr_reg_TetR-rel_C_sf"/>
</dbReference>
<dbReference type="InterPro" id="IPR009057">
    <property type="entry name" value="Homeodomain-like_sf"/>
</dbReference>
<evidence type="ECO:0000256" key="5">
    <source>
        <dbReference type="SAM" id="MobiDB-lite"/>
    </source>
</evidence>
<proteinExistence type="predicted"/>
<sequence length="234" mass="25846">MAERPDAQRPRRRGRPPATSQEDILAAAWRLIEAEGWESLTIRSLARELGIGAATIYHHVRDREDLLVRLISDYAAGLPRPDLPSEPRARVCAATIALHDALRDLPWAAEVLTVDGFVGRLSDEALWFVEAILDGARRGGCTADQAVALFRNLWYLTVGELLVHARTRERTRSGVDRARLLKEDAAPFDGRDPEVVPQLASIGRAWPALAAKGTYTDGIRALVHGALDQLPQRD</sequence>
<dbReference type="Gene3D" id="1.10.10.60">
    <property type="entry name" value="Homeodomain-like"/>
    <property type="match status" value="1"/>
</dbReference>
<dbReference type="PRINTS" id="PR00455">
    <property type="entry name" value="HTHTETR"/>
</dbReference>
<dbReference type="Pfam" id="PF00440">
    <property type="entry name" value="TetR_N"/>
    <property type="match status" value="1"/>
</dbReference>
<protein>
    <submittedName>
        <fullName evidence="7">AcrR family transcriptional regulator</fullName>
    </submittedName>
</protein>
<evidence type="ECO:0000259" key="6">
    <source>
        <dbReference type="PROSITE" id="PS50977"/>
    </source>
</evidence>
<evidence type="ECO:0000313" key="7">
    <source>
        <dbReference type="EMBL" id="NYI97815.1"/>
    </source>
</evidence>
<dbReference type="GO" id="GO:0003700">
    <property type="term" value="F:DNA-binding transcription factor activity"/>
    <property type="evidence" value="ECO:0007669"/>
    <property type="project" value="TreeGrafter"/>
</dbReference>
<comment type="caution">
    <text evidence="7">The sequence shown here is derived from an EMBL/GenBank/DDBJ whole genome shotgun (WGS) entry which is preliminary data.</text>
</comment>
<dbReference type="Proteomes" id="UP000575985">
    <property type="component" value="Unassembled WGS sequence"/>
</dbReference>
<dbReference type="SUPFAM" id="SSF46689">
    <property type="entry name" value="Homeodomain-like"/>
    <property type="match status" value="1"/>
</dbReference>
<organism evidence="7 8">
    <name type="scientific">Streptomonospora nanhaiensis</name>
    <dbReference type="NCBI Taxonomy" id="1323731"/>
    <lineage>
        <taxon>Bacteria</taxon>
        <taxon>Bacillati</taxon>
        <taxon>Actinomycetota</taxon>
        <taxon>Actinomycetes</taxon>
        <taxon>Streptosporangiales</taxon>
        <taxon>Nocardiopsidaceae</taxon>
        <taxon>Streptomonospora</taxon>
    </lineage>
</organism>
<dbReference type="InterPro" id="IPR001647">
    <property type="entry name" value="HTH_TetR"/>
</dbReference>
<dbReference type="PROSITE" id="PS50977">
    <property type="entry name" value="HTH_TETR_2"/>
    <property type="match status" value="1"/>
</dbReference>
<keyword evidence="3" id="KW-0804">Transcription</keyword>
<keyword evidence="1" id="KW-0805">Transcription regulation</keyword>
<keyword evidence="8" id="KW-1185">Reference proteome</keyword>
<evidence type="ECO:0000313" key="8">
    <source>
        <dbReference type="Proteomes" id="UP000575985"/>
    </source>
</evidence>
<dbReference type="EMBL" id="JACCFO010000001">
    <property type="protein sequence ID" value="NYI97815.1"/>
    <property type="molecule type" value="Genomic_DNA"/>
</dbReference>
<dbReference type="RefSeq" id="WP_179769088.1">
    <property type="nucleotide sequence ID" value="NZ_JACCFO010000001.1"/>
</dbReference>
<name>A0A853BSW5_9ACTN</name>
<dbReference type="Gene3D" id="1.10.357.10">
    <property type="entry name" value="Tetracycline Repressor, domain 2"/>
    <property type="match status" value="1"/>
</dbReference>
<dbReference type="InterPro" id="IPR050109">
    <property type="entry name" value="HTH-type_TetR-like_transc_reg"/>
</dbReference>
<dbReference type="GO" id="GO:0000976">
    <property type="term" value="F:transcription cis-regulatory region binding"/>
    <property type="evidence" value="ECO:0007669"/>
    <property type="project" value="TreeGrafter"/>
</dbReference>